<evidence type="ECO:0000313" key="2">
    <source>
        <dbReference type="EMBL" id="QES95172.1"/>
    </source>
</evidence>
<evidence type="ECO:0000256" key="1">
    <source>
        <dbReference type="SAM" id="Phobius"/>
    </source>
</evidence>
<feature type="transmembrane region" description="Helical" evidence="1">
    <location>
        <begin position="6"/>
        <end position="23"/>
    </location>
</feature>
<reference evidence="2" key="1">
    <citation type="submission" date="2018-08" db="EMBL/GenBank/DDBJ databases">
        <title>Complete chloroplast genomic sequence of Korean endemic species: Viburnum burejaeticum Regel &amp; Herder.</title>
        <authorList>
            <person name="Lee J."/>
            <person name="Lee M."/>
        </authorList>
    </citation>
    <scope>NUCLEOTIDE SEQUENCE</scope>
</reference>
<accession>A0A7M3T1H5</accession>
<name>A0A7M3T1H5_9DIPS</name>
<keyword evidence="2" id="KW-0934">Plastid</keyword>
<dbReference type="RefSeq" id="YP_009927419.1">
    <property type="nucleotide sequence ID" value="NC_050741.1"/>
</dbReference>
<protein>
    <submittedName>
        <fullName evidence="2">Cytochrome b6/f complex subunit VI</fullName>
    </submittedName>
</protein>
<dbReference type="AlphaFoldDB" id="A0A7M3T1H5"/>
<dbReference type="EMBL" id="MH793273">
    <property type="protein sequence ID" value="QES95172.1"/>
    <property type="molecule type" value="Genomic_DNA"/>
</dbReference>
<keyword evidence="1" id="KW-0812">Transmembrane</keyword>
<organism evidence="2">
    <name type="scientific">Viburnum burejaeticum</name>
    <dbReference type="NCBI Taxonomy" id="1190427"/>
    <lineage>
        <taxon>Eukaryota</taxon>
        <taxon>Viridiplantae</taxon>
        <taxon>Streptophyta</taxon>
        <taxon>Embryophyta</taxon>
        <taxon>Tracheophyta</taxon>
        <taxon>Spermatophyta</taxon>
        <taxon>Magnoliopsida</taxon>
        <taxon>eudicotyledons</taxon>
        <taxon>Gunneridae</taxon>
        <taxon>Pentapetalae</taxon>
        <taxon>asterids</taxon>
        <taxon>campanulids</taxon>
        <taxon>Dipsacales</taxon>
        <taxon>Adoxaceae</taxon>
        <taxon>Viburnum</taxon>
    </lineage>
</organism>
<dbReference type="GeneID" id="59444032"/>
<proteinExistence type="predicted"/>
<keyword evidence="2" id="KW-0150">Chloroplast</keyword>
<gene>
    <name evidence="2" type="primary">petL</name>
</gene>
<sequence length="45" mass="5318">MNQKLSIFLILFLSIGIFAYFLFCKNGNLGKCFFINICIKRTYFI</sequence>
<keyword evidence="1" id="KW-1133">Transmembrane helix</keyword>
<geneLocation type="chloroplast" evidence="2"/>
<keyword evidence="1" id="KW-0472">Membrane</keyword>